<dbReference type="HOGENOM" id="CLU_3323177_0_0_2"/>
<evidence type="ECO:0000313" key="2">
    <source>
        <dbReference type="Proteomes" id="UP000005270"/>
    </source>
</evidence>
<gene>
    <name evidence="1" type="ordered locus">TCELL_1042</name>
</gene>
<dbReference type="EMBL" id="CP003531">
    <property type="protein sequence ID" value="AFK51465.1"/>
    <property type="molecule type" value="Genomic_DNA"/>
</dbReference>
<evidence type="ECO:0000313" key="1">
    <source>
        <dbReference type="EMBL" id="AFK51465.1"/>
    </source>
</evidence>
<dbReference type="KEGG" id="thg:TCELL_1042"/>
<name>I3TFC7_THEC1</name>
<organism evidence="1 2">
    <name type="scientific">Thermogladius calderae (strain DSM 22663 / VKM B-2946 / 1633)</name>
    <dbReference type="NCBI Taxonomy" id="1184251"/>
    <lineage>
        <taxon>Archaea</taxon>
        <taxon>Thermoproteota</taxon>
        <taxon>Thermoprotei</taxon>
        <taxon>Desulfurococcales</taxon>
        <taxon>Desulfurococcaceae</taxon>
        <taxon>Thermogladius</taxon>
    </lineage>
</organism>
<sequence>MKAVLDEEILAELEESRSNQEELKGIGPSLLCAAFHTA</sequence>
<keyword evidence="2" id="KW-1185">Reference proteome</keyword>
<dbReference type="Proteomes" id="UP000005270">
    <property type="component" value="Chromosome"/>
</dbReference>
<dbReference type="AlphaFoldDB" id="I3TFC7"/>
<dbReference type="InParanoid" id="I3TFC7"/>
<accession>I3TFC7</accession>
<protein>
    <submittedName>
        <fullName evidence="1">Uncharacterized protein</fullName>
    </submittedName>
</protein>
<reference evidence="1 2" key="1">
    <citation type="journal article" date="2012" name="J. Bacteriol.">
        <title>Complete genome sequence of the hyperthermophilic cellulolytic Crenarchaeon 'Thermogladius cellulolyticus' 1633.</title>
        <authorList>
            <person name="Mardanov A.V."/>
            <person name="Kochetkova T.V."/>
            <person name="Beletsky A.V."/>
            <person name="Bonch-Osmolovskaya E.A."/>
            <person name="Ravin N.V."/>
            <person name="Skryabin K.G."/>
        </authorList>
    </citation>
    <scope>NUCLEOTIDE SEQUENCE [LARGE SCALE GENOMIC DNA]</scope>
    <source>
        <strain evidence="2">DSM 22663 / VKM B-2946 / 1633</strain>
    </source>
</reference>
<proteinExistence type="predicted"/>